<gene>
    <name evidence="2" type="ORF">EDEG_03067</name>
</gene>
<evidence type="ECO:0000313" key="2">
    <source>
        <dbReference type="EMBL" id="EJW02528.1"/>
    </source>
</evidence>
<protein>
    <submittedName>
        <fullName evidence="2">Uncharacterized protein</fullName>
    </submittedName>
</protein>
<comment type="caution">
    <text evidence="2">The sequence shown here is derived from an EMBL/GenBank/DDBJ whole genome shotgun (WGS) entry which is preliminary data.</text>
</comment>
<keyword evidence="3" id="KW-1185">Reference proteome</keyword>
<evidence type="ECO:0000313" key="3">
    <source>
        <dbReference type="Proteomes" id="UP000003163"/>
    </source>
</evidence>
<dbReference type="EMBL" id="AFBI03000067">
    <property type="protein sequence ID" value="EJW02528.1"/>
    <property type="molecule type" value="Genomic_DNA"/>
</dbReference>
<evidence type="ECO:0000256" key="1">
    <source>
        <dbReference type="SAM" id="Phobius"/>
    </source>
</evidence>
<dbReference type="AlphaFoldDB" id="J8ZS61"/>
<reference evidence="3" key="2">
    <citation type="submission" date="2015-07" db="EMBL/GenBank/DDBJ databases">
        <title>Contrasting host-pathogen interactions and genome evolution in two generalist and specialist microsporidian pathogens of mosquitoes.</title>
        <authorList>
            <consortium name="The Broad Institute Genomics Platform"/>
            <consortium name="The Broad Institute Genome Sequencing Center for Infectious Disease"/>
            <person name="Cuomo C.A."/>
            <person name="Sanscrainte N.D."/>
            <person name="Goldberg J.M."/>
            <person name="Heiman D."/>
            <person name="Young S."/>
            <person name="Zeng Q."/>
            <person name="Becnel J.J."/>
            <person name="Birren B.W."/>
        </authorList>
    </citation>
    <scope>NUCLEOTIDE SEQUENCE [LARGE SCALE GENOMIC DNA]</scope>
    <source>
        <strain evidence="3">USNM 41457</strain>
    </source>
</reference>
<feature type="transmembrane region" description="Helical" evidence="1">
    <location>
        <begin position="6"/>
        <end position="28"/>
    </location>
</feature>
<proteinExistence type="predicted"/>
<accession>J8ZS61</accession>
<keyword evidence="1" id="KW-0812">Transmembrane</keyword>
<dbReference type="VEuPathDB" id="MicrosporidiaDB:EDEG_03067"/>
<name>J8ZS61_EDHAE</name>
<organism evidence="2 3">
    <name type="scientific">Edhazardia aedis (strain USNM 41457)</name>
    <name type="common">Microsporidian parasite</name>
    <dbReference type="NCBI Taxonomy" id="1003232"/>
    <lineage>
        <taxon>Eukaryota</taxon>
        <taxon>Fungi</taxon>
        <taxon>Fungi incertae sedis</taxon>
        <taxon>Microsporidia</taxon>
        <taxon>Edhazardia</taxon>
    </lineage>
</organism>
<dbReference type="Proteomes" id="UP000003163">
    <property type="component" value="Unassembled WGS sequence"/>
</dbReference>
<keyword evidence="1" id="KW-1133">Transmembrane helix</keyword>
<keyword evidence="1" id="KW-0472">Membrane</keyword>
<sequence length="337" mass="39326">MQLKKWILPLLSLILIIGMPFLYFNGFFNLKSTERHTEILTFPSTTANIQSTPTTTNAPPPISSSDLKRFGETIPKSDFWEFVCDDSNIYYLCGMSTYQQVRSIGEIILNNEILQLLFPNSDISNKDYDFKSYCEECHLIYDVESNDQYFYKIAFVDVSRKRSKQKEFREEKQREEIRQSISKLIMMSHQKRQVELDCLRKSLPFNGYVNFYPGDSHNLLSKETSNQLQYTYLQNVISASITKSELAKDRKAETASNGIKEENYFEYIKNNSEIFDKRILDIDLINHEQYNFVILIISIEHDENNNSRNRRKARNFEDSSDAGGSLSNYKTIVKIGL</sequence>
<dbReference type="HOGENOM" id="CLU_823930_0_0_1"/>
<dbReference type="InParanoid" id="J8ZS61"/>
<reference evidence="2 3" key="1">
    <citation type="submission" date="2011-08" db="EMBL/GenBank/DDBJ databases">
        <authorList>
            <person name="Liu Z.J."/>
            <person name="Shi F.L."/>
            <person name="Lu J.Q."/>
            <person name="Li M."/>
            <person name="Wang Z.L."/>
        </authorList>
    </citation>
    <scope>NUCLEOTIDE SEQUENCE [LARGE SCALE GENOMIC DNA]</scope>
    <source>
        <strain evidence="2 3">USNM 41457</strain>
    </source>
</reference>